<evidence type="ECO:0008006" key="6">
    <source>
        <dbReference type="Google" id="ProtNLM"/>
    </source>
</evidence>
<keyword evidence="1" id="KW-0812">Transmembrane</keyword>
<dbReference type="AlphaFoldDB" id="H3ZF69"/>
<sequence>MLQLLLASENLLFSVALLLMLLIGLLELIAVLFGSSFSSSLESLLPEVEIAPHTEVGQLDADSALSRFFGWLRIGEVPLLMLLVLMLLSFGLLGLILQSLLLSMLGFMAPAWLATPVVLFASLPMVRFSGGILHRLMPRDETTAVTSDSLLGRIAIITLGTARQSYAAEARVKDQHGYQHYIQVEPDNPEECFVQGTEVLLLTRQGAVYKAIKNANPHLSEAE</sequence>
<accession>H3ZF69</accession>
<feature type="transmembrane region" description="Helical" evidence="1">
    <location>
        <begin position="107"/>
        <end position="126"/>
    </location>
</feature>
<evidence type="ECO:0000259" key="2">
    <source>
        <dbReference type="Pfam" id="PF07290"/>
    </source>
</evidence>
<feature type="domain" description="Inner membrane protein YqiJ OB-fold" evidence="2">
    <location>
        <begin position="149"/>
        <end position="212"/>
    </location>
</feature>
<organism evidence="4 5">
    <name type="scientific">Alishewanella jeotgali KCTC 22429</name>
    <dbReference type="NCBI Taxonomy" id="1129374"/>
    <lineage>
        <taxon>Bacteria</taxon>
        <taxon>Pseudomonadati</taxon>
        <taxon>Pseudomonadota</taxon>
        <taxon>Gammaproteobacteria</taxon>
        <taxon>Alteromonadales</taxon>
        <taxon>Alteromonadaceae</taxon>
        <taxon>Alishewanella</taxon>
    </lineage>
</organism>
<dbReference type="InterPro" id="IPR048376">
    <property type="entry name" value="YqiJ_N"/>
</dbReference>
<dbReference type="Pfam" id="PF07290">
    <property type="entry name" value="YqiJ_OB"/>
    <property type="match status" value="1"/>
</dbReference>
<keyword evidence="5" id="KW-1185">Reference proteome</keyword>
<keyword evidence="1" id="KW-0472">Membrane</keyword>
<dbReference type="Pfam" id="PF21001">
    <property type="entry name" value="YqiJ_N"/>
    <property type="match status" value="1"/>
</dbReference>
<feature type="transmembrane region" description="Helical" evidence="1">
    <location>
        <begin position="77"/>
        <end position="101"/>
    </location>
</feature>
<evidence type="ECO:0000313" key="4">
    <source>
        <dbReference type="EMBL" id="EHR40774.1"/>
    </source>
</evidence>
<feature type="transmembrane region" description="Helical" evidence="1">
    <location>
        <begin position="12"/>
        <end position="33"/>
    </location>
</feature>
<dbReference type="Proteomes" id="UP000012046">
    <property type="component" value="Unassembled WGS sequence"/>
</dbReference>
<reference evidence="4 5" key="1">
    <citation type="journal article" date="2012" name="J. Bacteriol.">
        <title>Genome Sequence of Extracellular-Protease-Producing Alishewanella jeotgali Isolated from Traditional Korean Fermented Seafood.</title>
        <authorList>
            <person name="Jung J."/>
            <person name="Chun J."/>
            <person name="Park W."/>
        </authorList>
    </citation>
    <scope>NUCLEOTIDE SEQUENCE [LARGE SCALE GENOMIC DNA]</scope>
    <source>
        <strain evidence="4 5">KCTC 22429</strain>
    </source>
</reference>
<feature type="domain" description="Inner membrane protein YqiJ N-terminal" evidence="3">
    <location>
        <begin position="10"/>
        <end position="127"/>
    </location>
</feature>
<evidence type="ECO:0000313" key="5">
    <source>
        <dbReference type="Proteomes" id="UP000012046"/>
    </source>
</evidence>
<name>H3ZF69_9ALTE</name>
<dbReference type="STRING" id="1129374.AJE_09974"/>
<keyword evidence="1" id="KW-1133">Transmembrane helix</keyword>
<dbReference type="PATRIC" id="fig|1129374.4.peg.1987"/>
<comment type="caution">
    <text evidence="4">The sequence shown here is derived from an EMBL/GenBank/DDBJ whole genome shotgun (WGS) entry which is preliminary data.</text>
</comment>
<dbReference type="InterPro" id="IPR010840">
    <property type="entry name" value="YqiJ_OB"/>
</dbReference>
<evidence type="ECO:0000256" key="1">
    <source>
        <dbReference type="SAM" id="Phobius"/>
    </source>
</evidence>
<proteinExistence type="predicted"/>
<dbReference type="EMBL" id="AHTH01000030">
    <property type="protein sequence ID" value="EHR40774.1"/>
    <property type="molecule type" value="Genomic_DNA"/>
</dbReference>
<dbReference type="RefSeq" id="WP_008950762.1">
    <property type="nucleotide sequence ID" value="NZ_AHTH01000030.1"/>
</dbReference>
<dbReference type="eggNOG" id="COG1585">
    <property type="taxonomic scope" value="Bacteria"/>
</dbReference>
<gene>
    <name evidence="4" type="ORF">AJE_09974</name>
</gene>
<protein>
    <recommendedName>
        <fullName evidence="6">Inner membrane protein YqiJ</fullName>
    </recommendedName>
</protein>
<evidence type="ECO:0000259" key="3">
    <source>
        <dbReference type="Pfam" id="PF21001"/>
    </source>
</evidence>